<gene>
    <name evidence="1" type="ORF">HPB47_021682</name>
</gene>
<keyword evidence="2" id="KW-1185">Reference proteome</keyword>
<sequence>MTSLGVRPGVTLKTGMSLPEPRLRGLCHVLRLTLPRYHGSNSRHLVEQFLECLLKNHPSSAGQLIATVLEVSREHRPLFITKNLARTCLTALSWSCKVASQVFVNKGDLKPDKMRDLVEAQANLLLSVVSACDATLNKKARRKMNYLWKQVTPEAYLEVLATLESSCPVLLSWCFLIGYLDAQKLRELIHSHKAKFLEVFRTAVLGSKTPAPTHVLEQSRSLLRHVTHDDFKGQLLPALQKAMLRNPEIIMESVAHVMQGVSLELSPYLGDLGKSIAPDDRTVHETVGGTPEDDFDSFALVDADISVVAPVTDAEIVGLVCGQGEDEEPLDEELREVPTTGETQNMLRLLGNKVKCGSGDDSLMRKPG</sequence>
<proteinExistence type="predicted"/>
<evidence type="ECO:0000313" key="1">
    <source>
        <dbReference type="EMBL" id="KAG0431537.1"/>
    </source>
</evidence>
<evidence type="ECO:0000313" key="2">
    <source>
        <dbReference type="Proteomes" id="UP000805193"/>
    </source>
</evidence>
<comment type="caution">
    <text evidence="1">The sequence shown here is derived from an EMBL/GenBank/DDBJ whole genome shotgun (WGS) entry which is preliminary data.</text>
</comment>
<dbReference type="Proteomes" id="UP000805193">
    <property type="component" value="Unassembled WGS sequence"/>
</dbReference>
<name>A0AC60QBT4_IXOPE</name>
<protein>
    <submittedName>
        <fullName evidence="1">Uncharacterized protein</fullName>
    </submittedName>
</protein>
<organism evidence="1 2">
    <name type="scientific">Ixodes persulcatus</name>
    <name type="common">Taiga tick</name>
    <dbReference type="NCBI Taxonomy" id="34615"/>
    <lineage>
        <taxon>Eukaryota</taxon>
        <taxon>Metazoa</taxon>
        <taxon>Ecdysozoa</taxon>
        <taxon>Arthropoda</taxon>
        <taxon>Chelicerata</taxon>
        <taxon>Arachnida</taxon>
        <taxon>Acari</taxon>
        <taxon>Parasitiformes</taxon>
        <taxon>Ixodida</taxon>
        <taxon>Ixodoidea</taxon>
        <taxon>Ixodidae</taxon>
        <taxon>Ixodinae</taxon>
        <taxon>Ixodes</taxon>
    </lineage>
</organism>
<dbReference type="EMBL" id="JABSTQ010009215">
    <property type="protein sequence ID" value="KAG0431537.1"/>
    <property type="molecule type" value="Genomic_DNA"/>
</dbReference>
<reference evidence="1 2" key="1">
    <citation type="journal article" date="2020" name="Cell">
        <title>Large-Scale Comparative Analyses of Tick Genomes Elucidate Their Genetic Diversity and Vector Capacities.</title>
        <authorList>
            <consortium name="Tick Genome and Microbiome Consortium (TIGMIC)"/>
            <person name="Jia N."/>
            <person name="Wang J."/>
            <person name="Shi W."/>
            <person name="Du L."/>
            <person name="Sun Y."/>
            <person name="Zhan W."/>
            <person name="Jiang J.F."/>
            <person name="Wang Q."/>
            <person name="Zhang B."/>
            <person name="Ji P."/>
            <person name="Bell-Sakyi L."/>
            <person name="Cui X.M."/>
            <person name="Yuan T.T."/>
            <person name="Jiang B.G."/>
            <person name="Yang W.F."/>
            <person name="Lam T.T."/>
            <person name="Chang Q.C."/>
            <person name="Ding S.J."/>
            <person name="Wang X.J."/>
            <person name="Zhu J.G."/>
            <person name="Ruan X.D."/>
            <person name="Zhao L."/>
            <person name="Wei J.T."/>
            <person name="Ye R.Z."/>
            <person name="Que T.C."/>
            <person name="Du C.H."/>
            <person name="Zhou Y.H."/>
            <person name="Cheng J.X."/>
            <person name="Dai P.F."/>
            <person name="Guo W.B."/>
            <person name="Han X.H."/>
            <person name="Huang E.J."/>
            <person name="Li L.F."/>
            <person name="Wei W."/>
            <person name="Gao Y.C."/>
            <person name="Liu J.Z."/>
            <person name="Shao H.Z."/>
            <person name="Wang X."/>
            <person name="Wang C.C."/>
            <person name="Yang T.C."/>
            <person name="Huo Q.B."/>
            <person name="Li W."/>
            <person name="Chen H.Y."/>
            <person name="Chen S.E."/>
            <person name="Zhou L.G."/>
            <person name="Ni X.B."/>
            <person name="Tian J.H."/>
            <person name="Sheng Y."/>
            <person name="Liu T."/>
            <person name="Pan Y.S."/>
            <person name="Xia L.Y."/>
            <person name="Li J."/>
            <person name="Zhao F."/>
            <person name="Cao W.C."/>
        </authorList>
    </citation>
    <scope>NUCLEOTIDE SEQUENCE [LARGE SCALE GENOMIC DNA]</scope>
    <source>
        <strain evidence="1">Iper-2018</strain>
    </source>
</reference>
<accession>A0AC60QBT4</accession>